<feature type="transmembrane region" description="Helical" evidence="1">
    <location>
        <begin position="115"/>
        <end position="133"/>
    </location>
</feature>
<keyword evidence="1" id="KW-0472">Membrane</keyword>
<proteinExistence type="predicted"/>
<dbReference type="STRING" id="62928.azo1948"/>
<accession>A1K6W0</accession>
<feature type="transmembrane region" description="Helical" evidence="1">
    <location>
        <begin position="21"/>
        <end position="43"/>
    </location>
</feature>
<protein>
    <submittedName>
        <fullName evidence="2">Conserved hypothetical phenylacetyl-CoA:acceptor oxidoreductase</fullName>
    </submittedName>
</protein>
<dbReference type="InterPro" id="IPR007059">
    <property type="entry name" value="DmsC"/>
</dbReference>
<organism evidence="2 3">
    <name type="scientific">Azoarcus sp. (strain BH72)</name>
    <dbReference type="NCBI Taxonomy" id="418699"/>
    <lineage>
        <taxon>Bacteria</taxon>
        <taxon>Pseudomonadati</taxon>
        <taxon>Pseudomonadota</taxon>
        <taxon>Betaproteobacteria</taxon>
        <taxon>Rhodocyclales</taxon>
        <taxon>Zoogloeaceae</taxon>
        <taxon>Azoarcus</taxon>
    </lineage>
</organism>
<dbReference type="Proteomes" id="UP000002588">
    <property type="component" value="Chromosome"/>
</dbReference>
<gene>
    <name evidence="2" type="primary">padD</name>
    <name evidence="2" type="ordered locus">azo1948</name>
</gene>
<dbReference type="KEGG" id="azo:azo1948"/>
<sequence length="288" mass="29753">MNPSKFGRFGTAHQTSWDWRAAGNFIGGGSGSALIALASFTAYPGATPLWALLAGLALIGAGLLCVWAEIGRPLRAFNVLFHPQTSWMTREAFVAALIFASAATALATGLVGVSWLAGALALLFLYCQGRILRAARGIPAWRQPGVVPLIAATGLVEGAGVLLLLSLAFGSASTLLCGLLLAVVAVRALCWLSYRRRLLAGDVTPATRRALAPAHVGLMLAGTLAPVAALVAALLWPAGAGVLGALAALPAVAAGWHFKFLLVTRAAQVQGYALGKTLRRGHPLAQPR</sequence>
<dbReference type="AlphaFoldDB" id="A1K6W0"/>
<feature type="transmembrane region" description="Helical" evidence="1">
    <location>
        <begin position="49"/>
        <end position="70"/>
    </location>
</feature>
<keyword evidence="1" id="KW-0812">Transmembrane</keyword>
<dbReference type="eggNOG" id="COG3302">
    <property type="taxonomic scope" value="Bacteria"/>
</dbReference>
<evidence type="ECO:0000313" key="2">
    <source>
        <dbReference type="EMBL" id="CAL94565.1"/>
    </source>
</evidence>
<name>A1K6W0_AZOSB</name>
<dbReference type="HOGENOM" id="CLU_965243_0_0_4"/>
<evidence type="ECO:0000313" key="3">
    <source>
        <dbReference type="Proteomes" id="UP000002588"/>
    </source>
</evidence>
<dbReference type="Gene3D" id="1.20.1630.10">
    <property type="entry name" value="Formate dehydrogenase/DMSO reductase domain"/>
    <property type="match status" value="1"/>
</dbReference>
<evidence type="ECO:0000256" key="1">
    <source>
        <dbReference type="SAM" id="Phobius"/>
    </source>
</evidence>
<reference evidence="2 3" key="1">
    <citation type="journal article" date="2006" name="Nat. Biotechnol.">
        <title>Complete genome of the mutualistic, N2-fixing grass endophyte Azoarcus sp. strain BH72.</title>
        <authorList>
            <person name="Krause A."/>
            <person name="Ramakumar A."/>
            <person name="Bartels D."/>
            <person name="Battistoni F."/>
            <person name="Bekel T."/>
            <person name="Boch J."/>
            <person name="Boehm M."/>
            <person name="Friedrich F."/>
            <person name="Hurek T."/>
            <person name="Krause L."/>
            <person name="Linke B."/>
            <person name="McHardy A.C."/>
            <person name="Sarkar A."/>
            <person name="Schneiker S."/>
            <person name="Syed A.A."/>
            <person name="Thauer R."/>
            <person name="Vorhoelter F.-J."/>
            <person name="Weidner S."/>
            <person name="Puehler A."/>
            <person name="Reinhold-Hurek B."/>
            <person name="Kaiser O."/>
            <person name="Goesmann A."/>
        </authorList>
    </citation>
    <scope>NUCLEOTIDE SEQUENCE [LARGE SCALE GENOMIC DNA]</scope>
    <source>
        <strain evidence="2 3">BH72</strain>
    </source>
</reference>
<dbReference type="GO" id="GO:0019645">
    <property type="term" value="P:anaerobic electron transport chain"/>
    <property type="evidence" value="ECO:0007669"/>
    <property type="project" value="InterPro"/>
</dbReference>
<feature type="transmembrane region" description="Helical" evidence="1">
    <location>
        <begin position="215"/>
        <end position="236"/>
    </location>
</feature>
<dbReference type="Pfam" id="PF04976">
    <property type="entry name" value="DmsC"/>
    <property type="match status" value="1"/>
</dbReference>
<dbReference type="GO" id="GO:0016020">
    <property type="term" value="C:membrane"/>
    <property type="evidence" value="ECO:0007669"/>
    <property type="project" value="InterPro"/>
</dbReference>
<feature type="transmembrane region" description="Helical" evidence="1">
    <location>
        <begin position="91"/>
        <end position="109"/>
    </location>
</feature>
<dbReference type="RefSeq" id="WP_011765681.1">
    <property type="nucleotide sequence ID" value="NC_008702.1"/>
</dbReference>
<feature type="transmembrane region" description="Helical" evidence="1">
    <location>
        <begin position="145"/>
        <end position="167"/>
    </location>
</feature>
<dbReference type="EMBL" id="AM406670">
    <property type="protein sequence ID" value="CAL94565.1"/>
    <property type="molecule type" value="Genomic_DNA"/>
</dbReference>
<keyword evidence="1" id="KW-1133">Transmembrane helix</keyword>
<feature type="transmembrane region" description="Helical" evidence="1">
    <location>
        <begin position="173"/>
        <end position="194"/>
    </location>
</feature>
<feature type="transmembrane region" description="Helical" evidence="1">
    <location>
        <begin position="242"/>
        <end position="262"/>
    </location>
</feature>
<keyword evidence="3" id="KW-1185">Reference proteome</keyword>